<evidence type="ECO:0000256" key="2">
    <source>
        <dbReference type="SAM" id="SignalP"/>
    </source>
</evidence>
<gene>
    <name evidence="3" type="ordered locus">Mpe_A3268</name>
</gene>
<protein>
    <recommendedName>
        <fullName evidence="5">DUF2946 domain-containing protein</fullName>
    </recommendedName>
</protein>
<dbReference type="KEGG" id="mpt:Mpe_A3268"/>
<feature type="region of interest" description="Disordered" evidence="1">
    <location>
        <begin position="103"/>
        <end position="132"/>
    </location>
</feature>
<evidence type="ECO:0000313" key="3">
    <source>
        <dbReference type="EMBL" id="ABM96221.1"/>
    </source>
</evidence>
<dbReference type="RefSeq" id="WP_011830844.1">
    <property type="nucleotide sequence ID" value="NC_008825.1"/>
</dbReference>
<accession>A2SKY2</accession>
<evidence type="ECO:0008006" key="5">
    <source>
        <dbReference type="Google" id="ProtNLM"/>
    </source>
</evidence>
<keyword evidence="2" id="KW-0732">Signal</keyword>
<dbReference type="HOGENOM" id="CLU_1914631_0_0_4"/>
<proteinExistence type="predicted"/>
<dbReference type="eggNOG" id="ENOG502ZWA8">
    <property type="taxonomic scope" value="Bacteria"/>
</dbReference>
<dbReference type="AlphaFoldDB" id="A2SKY2"/>
<dbReference type="STRING" id="420662.Mpe_A3268"/>
<feature type="chain" id="PRO_5002645887" description="DUF2946 domain-containing protein" evidence="2">
    <location>
        <begin position="31"/>
        <end position="132"/>
    </location>
</feature>
<feature type="compositionally biased region" description="Pro residues" evidence="1">
    <location>
        <begin position="121"/>
        <end position="132"/>
    </location>
</feature>
<organism evidence="3 4">
    <name type="scientific">Methylibium petroleiphilum (strain ATCC BAA-1232 / LMG 22953 / PM1)</name>
    <dbReference type="NCBI Taxonomy" id="420662"/>
    <lineage>
        <taxon>Bacteria</taxon>
        <taxon>Pseudomonadati</taxon>
        <taxon>Pseudomonadota</taxon>
        <taxon>Betaproteobacteria</taxon>
        <taxon>Burkholderiales</taxon>
        <taxon>Sphaerotilaceae</taxon>
        <taxon>Methylibium</taxon>
    </lineage>
</organism>
<dbReference type="Proteomes" id="UP000000366">
    <property type="component" value="Chromosome"/>
</dbReference>
<keyword evidence="4" id="KW-1185">Reference proteome</keyword>
<feature type="signal peptide" evidence="2">
    <location>
        <begin position="1"/>
        <end position="30"/>
    </location>
</feature>
<name>A2SKY2_METPP</name>
<reference evidence="3 4" key="1">
    <citation type="journal article" date="2007" name="J. Bacteriol.">
        <title>Whole-genome analysis of the methyl tert-butyl ether-degrading beta-proteobacterium Methylibium petroleiphilum PM1.</title>
        <authorList>
            <person name="Kane S.R."/>
            <person name="Chakicherla A.Y."/>
            <person name="Chain P.S.G."/>
            <person name="Schmidt R."/>
            <person name="Shin M.W."/>
            <person name="Legler T.C."/>
            <person name="Scow K.M."/>
            <person name="Larimer F.W."/>
            <person name="Lucas S.M."/>
            <person name="Richardson P.M."/>
            <person name="Hristova K.R."/>
        </authorList>
    </citation>
    <scope>NUCLEOTIDE SEQUENCE [LARGE SCALE GENOMIC DNA]</scope>
    <source>
        <strain evidence="4">ATCC BAA-1232 / LMG 22953 / PM1</strain>
    </source>
</reference>
<dbReference type="EMBL" id="CP000555">
    <property type="protein sequence ID" value="ABM96221.1"/>
    <property type="molecule type" value="Genomic_DNA"/>
</dbReference>
<evidence type="ECO:0000313" key="4">
    <source>
        <dbReference type="Proteomes" id="UP000000366"/>
    </source>
</evidence>
<evidence type="ECO:0000256" key="1">
    <source>
        <dbReference type="SAM" id="MobiDB-lite"/>
    </source>
</evidence>
<sequence length="132" mass="13518">MRPSIVRLRSALVLAVLAWFAQLCLPVAHAAVMSSPSTQLLGWCGDPSGALAIAAELPAEIREGLGLDGLHPDHLACAQLCAAGTTPPTVPVANTVLLRAAGLEPAPARERPAPRTRAQAPTPPSHGPPAHA</sequence>